<reference evidence="1 2" key="1">
    <citation type="submission" date="2014-05" db="EMBL/GenBank/DDBJ databases">
        <title>Novel Listeriaceae from food processing environments.</title>
        <authorList>
            <person name="den Bakker H.C."/>
        </authorList>
    </citation>
    <scope>NUCLEOTIDE SEQUENCE [LARGE SCALE GENOMIC DNA]</scope>
    <source>
        <strain evidence="1 2">FSL A5-0281</strain>
    </source>
</reference>
<comment type="caution">
    <text evidence="1">The sequence shown here is derived from an EMBL/GenBank/DDBJ whole genome shotgun (WGS) entry which is preliminary data.</text>
</comment>
<gene>
    <name evidence="1" type="ORF">EP57_06645</name>
</gene>
<evidence type="ECO:0000313" key="1">
    <source>
        <dbReference type="EMBL" id="KGL41514.1"/>
    </source>
</evidence>
<dbReference type="EMBL" id="JNFA01000019">
    <property type="protein sequence ID" value="KGL41514.1"/>
    <property type="molecule type" value="Genomic_DNA"/>
</dbReference>
<dbReference type="GeneID" id="58717055"/>
<dbReference type="Gene3D" id="2.60.40.1240">
    <property type="match status" value="1"/>
</dbReference>
<dbReference type="eggNOG" id="COG3152">
    <property type="taxonomic scope" value="Bacteria"/>
</dbReference>
<keyword evidence="2" id="KW-1185">Reference proteome</keyword>
<accession>A0A099W734</accession>
<name>A0A099W734_9LIST</name>
<sequence>MAIWFTLMGIAFLAFIVGMIMLFSQSKRKIGIITVGSASILIIASLIGVFISISNYNKLQQQVATYSSDSKNGTTKSEGKETYNVNWHNNADGMDKKISTVAVEKKVVHSTMEDKDMPGTLTIAIEIKNNTKNELLSYPLQGELMTENGQQLAADIILSDLVDGKMKPGATIKGTVVFPLDKLDKVSDISWFQFSWSTYNKDKLIKSDTGRIDLKK</sequence>
<dbReference type="InterPro" id="IPR029050">
    <property type="entry name" value="Immunoprotect_excell_Ig-like"/>
</dbReference>
<protein>
    <submittedName>
        <fullName evidence="1">Uncharacterized protein</fullName>
    </submittedName>
</protein>
<dbReference type="STRING" id="1552123.EP57_06645"/>
<evidence type="ECO:0000313" key="2">
    <source>
        <dbReference type="Proteomes" id="UP000029844"/>
    </source>
</evidence>
<dbReference type="Proteomes" id="UP000029844">
    <property type="component" value="Unassembled WGS sequence"/>
</dbReference>
<dbReference type="OrthoDB" id="2365506at2"/>
<dbReference type="AlphaFoldDB" id="A0A099W734"/>
<dbReference type="RefSeq" id="WP_036085320.1">
    <property type="nucleotide sequence ID" value="NZ_CBCSHQ010000014.1"/>
</dbReference>
<organism evidence="1 2">
    <name type="scientific">Listeria booriae</name>
    <dbReference type="NCBI Taxonomy" id="1552123"/>
    <lineage>
        <taxon>Bacteria</taxon>
        <taxon>Bacillati</taxon>
        <taxon>Bacillota</taxon>
        <taxon>Bacilli</taxon>
        <taxon>Bacillales</taxon>
        <taxon>Listeriaceae</taxon>
        <taxon>Listeria</taxon>
    </lineage>
</organism>
<proteinExistence type="predicted"/>